<evidence type="ECO:0000313" key="2">
    <source>
        <dbReference type="Proteomes" id="UP000095431"/>
    </source>
</evidence>
<accession>A0A174AZT9</accession>
<organism evidence="1 2">
    <name type="scientific">Blautia wexlerae</name>
    <dbReference type="NCBI Taxonomy" id="418240"/>
    <lineage>
        <taxon>Bacteria</taxon>
        <taxon>Bacillati</taxon>
        <taxon>Bacillota</taxon>
        <taxon>Clostridia</taxon>
        <taxon>Lachnospirales</taxon>
        <taxon>Lachnospiraceae</taxon>
        <taxon>Blautia</taxon>
    </lineage>
</organism>
<dbReference type="RefSeq" id="WP_055200073.1">
    <property type="nucleotide sequence ID" value="NZ_BTHH01000009.1"/>
</dbReference>
<gene>
    <name evidence="1" type="ORF">ERS852478_01418</name>
</gene>
<protein>
    <submittedName>
        <fullName evidence="1">Uncharacterized protein</fullName>
    </submittedName>
</protein>
<dbReference type="EMBL" id="CYZN01000008">
    <property type="protein sequence ID" value="CUN93479.1"/>
    <property type="molecule type" value="Genomic_DNA"/>
</dbReference>
<evidence type="ECO:0000313" key="1">
    <source>
        <dbReference type="EMBL" id="CUN93479.1"/>
    </source>
</evidence>
<name>A0A174AZT9_9FIRM</name>
<dbReference type="AlphaFoldDB" id="A0A174AZT9"/>
<proteinExistence type="predicted"/>
<reference evidence="1 2" key="1">
    <citation type="submission" date="2015-09" db="EMBL/GenBank/DDBJ databases">
        <authorList>
            <consortium name="Pathogen Informatics"/>
        </authorList>
    </citation>
    <scope>NUCLEOTIDE SEQUENCE [LARGE SCALE GENOMIC DNA]</scope>
    <source>
        <strain evidence="1 2">2789STDY5834863</strain>
    </source>
</reference>
<dbReference type="Proteomes" id="UP000095431">
    <property type="component" value="Unassembled WGS sequence"/>
</dbReference>
<sequence length="111" mass="12838">MKKQWNYVEKDGNPKKAGLYWVTLIYPERKDGKKTGKFMAEVDTRYFADLDKEPDLRGLTMDGEPDSGFAWTEECGSISGERVHAWMPMEDIRIAELPEGVENRNFESMEV</sequence>